<name>A0A6I2M770_9BACI</name>
<sequence>MIAIPYKLWTIKGRLKRLLWGDLSFIFGPFFAGTLWIFHFTYGKFWKYMLVNIVVDFLLAYPLTFLFEKAGLYRLKRMSKNRLFSLSLVFAAVIYGYQIFLEKQFSRNIEES</sequence>
<feature type="transmembrane region" description="Helical" evidence="1">
    <location>
        <begin position="83"/>
        <end position="100"/>
    </location>
</feature>
<evidence type="ECO:0000256" key="1">
    <source>
        <dbReference type="SAM" id="Phobius"/>
    </source>
</evidence>
<accession>A0A6I2M770</accession>
<proteinExistence type="predicted"/>
<dbReference type="AlphaFoldDB" id="A0A6I2M770"/>
<protein>
    <submittedName>
        <fullName evidence="2">Uncharacterized protein</fullName>
    </submittedName>
</protein>
<organism evidence="2 3">
    <name type="scientific">Metabacillus idriensis</name>
    <dbReference type="NCBI Taxonomy" id="324768"/>
    <lineage>
        <taxon>Bacteria</taxon>
        <taxon>Bacillati</taxon>
        <taxon>Bacillota</taxon>
        <taxon>Bacilli</taxon>
        <taxon>Bacillales</taxon>
        <taxon>Bacillaceae</taxon>
        <taxon>Metabacillus</taxon>
    </lineage>
</organism>
<keyword evidence="3" id="KW-1185">Reference proteome</keyword>
<evidence type="ECO:0000313" key="3">
    <source>
        <dbReference type="Proteomes" id="UP000441585"/>
    </source>
</evidence>
<comment type="caution">
    <text evidence="2">The sequence shown here is derived from an EMBL/GenBank/DDBJ whole genome shotgun (WGS) entry which is preliminary data.</text>
</comment>
<keyword evidence="1" id="KW-0472">Membrane</keyword>
<feature type="transmembrane region" description="Helical" evidence="1">
    <location>
        <begin position="20"/>
        <end position="39"/>
    </location>
</feature>
<gene>
    <name evidence="2" type="ORF">GJU41_04260</name>
</gene>
<keyword evidence="1" id="KW-1133">Transmembrane helix</keyword>
<keyword evidence="1" id="KW-0812">Transmembrane</keyword>
<evidence type="ECO:0000313" key="2">
    <source>
        <dbReference type="EMBL" id="MRX53174.1"/>
    </source>
</evidence>
<reference evidence="2 3" key="1">
    <citation type="submission" date="2019-11" db="EMBL/GenBank/DDBJ databases">
        <title>Bacillus idriensis genome.</title>
        <authorList>
            <person name="Konopka E.N."/>
            <person name="Newman J.D."/>
        </authorList>
    </citation>
    <scope>NUCLEOTIDE SEQUENCE [LARGE SCALE GENOMIC DNA]</scope>
    <source>
        <strain evidence="2 3">DSM 19097</strain>
    </source>
</reference>
<dbReference type="RefSeq" id="WP_154318074.1">
    <property type="nucleotide sequence ID" value="NZ_CAJGAA010000001.1"/>
</dbReference>
<dbReference type="EMBL" id="WKKF01000001">
    <property type="protein sequence ID" value="MRX53174.1"/>
    <property type="molecule type" value="Genomic_DNA"/>
</dbReference>
<dbReference type="Proteomes" id="UP000441585">
    <property type="component" value="Unassembled WGS sequence"/>
</dbReference>
<feature type="transmembrane region" description="Helical" evidence="1">
    <location>
        <begin position="45"/>
        <end position="63"/>
    </location>
</feature>